<dbReference type="Pfam" id="PF00294">
    <property type="entry name" value="PfkB"/>
    <property type="match status" value="1"/>
</dbReference>
<keyword evidence="2" id="KW-0808">Transferase</keyword>
<dbReference type="AlphaFoldDB" id="A0A1I5KCC4"/>
<evidence type="ECO:0000256" key="3">
    <source>
        <dbReference type="ARBA" id="ARBA00022741"/>
    </source>
</evidence>
<dbReference type="EMBL" id="FOVR01000013">
    <property type="protein sequence ID" value="SFO82383.1"/>
    <property type="molecule type" value="Genomic_DNA"/>
</dbReference>
<evidence type="ECO:0000256" key="4">
    <source>
        <dbReference type="ARBA" id="ARBA00022777"/>
    </source>
</evidence>
<dbReference type="CDD" id="cd01167">
    <property type="entry name" value="bac_FRK"/>
    <property type="match status" value="1"/>
</dbReference>
<evidence type="ECO:0000313" key="8">
    <source>
        <dbReference type="Proteomes" id="UP000199236"/>
    </source>
</evidence>
<reference evidence="7 8" key="1">
    <citation type="submission" date="2016-10" db="EMBL/GenBank/DDBJ databases">
        <authorList>
            <person name="de Groot N.N."/>
        </authorList>
    </citation>
    <scope>NUCLEOTIDE SEQUENCE [LARGE SCALE GENOMIC DNA]</scope>
    <source>
        <strain evidence="7 8">CGMCC 1.9157</strain>
    </source>
</reference>
<organism evidence="7 8">
    <name type="scientific">Cohaesibacter marisflavi</name>
    <dbReference type="NCBI Taxonomy" id="655353"/>
    <lineage>
        <taxon>Bacteria</taxon>
        <taxon>Pseudomonadati</taxon>
        <taxon>Pseudomonadota</taxon>
        <taxon>Alphaproteobacteria</taxon>
        <taxon>Hyphomicrobiales</taxon>
        <taxon>Cohaesibacteraceae</taxon>
    </lineage>
</organism>
<dbReference type="SUPFAM" id="SSF53613">
    <property type="entry name" value="Ribokinase-like"/>
    <property type="match status" value="1"/>
</dbReference>
<dbReference type="InterPro" id="IPR029056">
    <property type="entry name" value="Ribokinase-like"/>
</dbReference>
<keyword evidence="3" id="KW-0547">Nucleotide-binding</keyword>
<proteinExistence type="inferred from homology"/>
<dbReference type="Proteomes" id="UP000199236">
    <property type="component" value="Unassembled WGS sequence"/>
</dbReference>
<dbReference type="PANTHER" id="PTHR43085:SF1">
    <property type="entry name" value="PSEUDOURIDINE KINASE-RELATED"/>
    <property type="match status" value="1"/>
</dbReference>
<dbReference type="PANTHER" id="PTHR43085">
    <property type="entry name" value="HEXOKINASE FAMILY MEMBER"/>
    <property type="match status" value="1"/>
</dbReference>
<keyword evidence="5" id="KW-0067">ATP-binding</keyword>
<sequence>MSNGPRIICCGEALIDMIPTKSVEGTLTYEPCSGGAVFNTAIALGRLGVPAEFLTGLSSDLFGEQIRDSLEQSGVGASLSEVSKRPTTLAFVKLVDGHATYHFYDENSAGRMLSIEKVGAVPASIDALFFGGISLAVEPCARTYQAIALREAEDHVIMMDPNVRPGFIEDADVYRTRICSMMAHSDIVKLSDEDIAWFFPDLDNLDDQVAEVKKLGPTIILITKGAEGATAYLADGRTISAPSEQVSVVDTVGAGDTFNAGILAKLDEMGLLSKEALKGVSDDQIGEAMAFAARVAAVTVSRKGANPPWAKEI</sequence>
<gene>
    <name evidence="7" type="ORF">SAMN04488056_113122</name>
</gene>
<dbReference type="InterPro" id="IPR050306">
    <property type="entry name" value="PfkB_Carbo_kinase"/>
</dbReference>
<name>A0A1I5KCC4_9HYPH</name>
<dbReference type="GO" id="GO:0005524">
    <property type="term" value="F:ATP binding"/>
    <property type="evidence" value="ECO:0007669"/>
    <property type="project" value="UniProtKB-KW"/>
</dbReference>
<evidence type="ECO:0000256" key="1">
    <source>
        <dbReference type="ARBA" id="ARBA00010688"/>
    </source>
</evidence>
<evidence type="ECO:0000256" key="2">
    <source>
        <dbReference type="ARBA" id="ARBA00022679"/>
    </source>
</evidence>
<dbReference type="Gene3D" id="3.40.1190.20">
    <property type="match status" value="1"/>
</dbReference>
<dbReference type="InterPro" id="IPR011611">
    <property type="entry name" value="PfkB_dom"/>
</dbReference>
<feature type="domain" description="Carbohydrate kinase PfkB" evidence="6">
    <location>
        <begin position="7"/>
        <end position="309"/>
    </location>
</feature>
<keyword evidence="8" id="KW-1185">Reference proteome</keyword>
<comment type="similarity">
    <text evidence="1">Belongs to the carbohydrate kinase PfkB family.</text>
</comment>
<keyword evidence="4 7" id="KW-0418">Kinase</keyword>
<evidence type="ECO:0000259" key="6">
    <source>
        <dbReference type="Pfam" id="PF00294"/>
    </source>
</evidence>
<evidence type="ECO:0000313" key="7">
    <source>
        <dbReference type="EMBL" id="SFO82383.1"/>
    </source>
</evidence>
<protein>
    <submittedName>
        <fullName evidence="7">Fructokinase</fullName>
    </submittedName>
</protein>
<evidence type="ECO:0000256" key="5">
    <source>
        <dbReference type="ARBA" id="ARBA00022840"/>
    </source>
</evidence>
<accession>A0A1I5KCC4</accession>
<dbReference type="InterPro" id="IPR002173">
    <property type="entry name" value="Carboh/pur_kinase_PfkB_CS"/>
</dbReference>
<dbReference type="STRING" id="655353.SAMN04488056_113122"/>
<dbReference type="PROSITE" id="PS00584">
    <property type="entry name" value="PFKB_KINASES_2"/>
    <property type="match status" value="1"/>
</dbReference>
<dbReference type="GO" id="GO:0016301">
    <property type="term" value="F:kinase activity"/>
    <property type="evidence" value="ECO:0007669"/>
    <property type="project" value="UniProtKB-KW"/>
</dbReference>